<sequence length="233" mass="24446">VTGVLKNIIGLIWVGGEVLLPDAFGFPAVGVLLTGAVLFPPSDLHGDSGCGERPLQSAAVPGHLHRHCVGVHFPPFPASTHPPHHSGCYLPGGGGHVLAWLGDGGSGGHFPLHPGLPAGRGDWLPGSQSPHAPHHACRGPCRRGDRLQRGHHGDLHGAPLLLCHRAFRQVRSDCGHQHGRLNSLHPHGQRRPAGYLGTRALLQALWGRTEGHRCRGCGGGIWGCTILGCPAVP</sequence>
<proteinExistence type="predicted"/>
<reference evidence="1" key="2">
    <citation type="submission" date="2025-09" db="UniProtKB">
        <authorList>
            <consortium name="Ensembl"/>
        </authorList>
    </citation>
    <scope>IDENTIFICATION</scope>
</reference>
<accession>A0A3B3S1X0</accession>
<name>A0A3B3S1X0_9TELE</name>
<evidence type="ECO:0000313" key="2">
    <source>
        <dbReference type="Proteomes" id="UP000261540"/>
    </source>
</evidence>
<dbReference type="Ensembl" id="ENSPKIT00000005236.1">
    <property type="protein sequence ID" value="ENSPKIP00000024528.1"/>
    <property type="gene ID" value="ENSPKIG00000007737.1"/>
</dbReference>
<reference evidence="1" key="1">
    <citation type="submission" date="2025-08" db="UniProtKB">
        <authorList>
            <consortium name="Ensembl"/>
        </authorList>
    </citation>
    <scope>IDENTIFICATION</scope>
</reference>
<protein>
    <submittedName>
        <fullName evidence="1">Uncharacterized protein</fullName>
    </submittedName>
</protein>
<evidence type="ECO:0000313" key="1">
    <source>
        <dbReference type="Ensembl" id="ENSPKIP00000024528.1"/>
    </source>
</evidence>
<keyword evidence="2" id="KW-1185">Reference proteome</keyword>
<organism evidence="1 2">
    <name type="scientific">Paramormyrops kingsleyae</name>
    <dbReference type="NCBI Taxonomy" id="1676925"/>
    <lineage>
        <taxon>Eukaryota</taxon>
        <taxon>Metazoa</taxon>
        <taxon>Chordata</taxon>
        <taxon>Craniata</taxon>
        <taxon>Vertebrata</taxon>
        <taxon>Euteleostomi</taxon>
        <taxon>Actinopterygii</taxon>
        <taxon>Neopterygii</taxon>
        <taxon>Teleostei</taxon>
        <taxon>Osteoglossocephala</taxon>
        <taxon>Osteoglossomorpha</taxon>
        <taxon>Osteoglossiformes</taxon>
        <taxon>Mormyridae</taxon>
        <taxon>Paramormyrops</taxon>
    </lineage>
</organism>
<dbReference type="GeneTree" id="ENSGT00860000136310"/>
<dbReference type="Proteomes" id="UP000261540">
    <property type="component" value="Unplaced"/>
</dbReference>
<dbReference type="AlphaFoldDB" id="A0A3B3S1X0"/>